<feature type="domain" description="Kri1-like C-terminal" evidence="4">
    <location>
        <begin position="419"/>
        <end position="509"/>
    </location>
</feature>
<dbReference type="OrthoDB" id="10252032at2759"/>
<feature type="region of interest" description="Disordered" evidence="3">
    <location>
        <begin position="1"/>
        <end position="54"/>
    </location>
</feature>
<evidence type="ECO:0000256" key="2">
    <source>
        <dbReference type="SAM" id="Coils"/>
    </source>
</evidence>
<feature type="compositionally biased region" description="Basic and acidic residues" evidence="3">
    <location>
        <begin position="381"/>
        <end position="395"/>
    </location>
</feature>
<dbReference type="Proteomes" id="UP000268321">
    <property type="component" value="Unassembled WGS sequence"/>
</dbReference>
<evidence type="ECO:0000313" key="5">
    <source>
        <dbReference type="EMBL" id="RKP30708.1"/>
    </source>
</evidence>
<dbReference type="GO" id="GO:0030686">
    <property type="term" value="C:90S preribosome"/>
    <property type="evidence" value="ECO:0007669"/>
    <property type="project" value="TreeGrafter"/>
</dbReference>
<accession>A0A4P9ZD86</accession>
<proteinExistence type="inferred from homology"/>
<feature type="compositionally biased region" description="Basic residues" evidence="3">
    <location>
        <begin position="495"/>
        <end position="506"/>
    </location>
</feature>
<dbReference type="InterPro" id="IPR024626">
    <property type="entry name" value="Kri1-like_C"/>
</dbReference>
<evidence type="ECO:0000259" key="4">
    <source>
        <dbReference type="Pfam" id="PF12936"/>
    </source>
</evidence>
<keyword evidence="6" id="KW-1185">Reference proteome</keyword>
<name>A0A4P9ZD86_9ASCO</name>
<protein>
    <submittedName>
        <fullName evidence="5">Krr1-domain-containing protein</fullName>
    </submittedName>
</protein>
<dbReference type="AlphaFoldDB" id="A0A4P9ZD86"/>
<evidence type="ECO:0000256" key="3">
    <source>
        <dbReference type="SAM" id="MobiDB-lite"/>
    </source>
</evidence>
<dbReference type="PANTHER" id="PTHR14490">
    <property type="entry name" value="ZINC FINGER, ZZ TYPE"/>
    <property type="match status" value="1"/>
</dbReference>
<feature type="compositionally biased region" description="Basic and acidic residues" evidence="3">
    <location>
        <begin position="402"/>
        <end position="412"/>
    </location>
</feature>
<keyword evidence="2" id="KW-0175">Coiled coil</keyword>
<dbReference type="GO" id="GO:0000447">
    <property type="term" value="P:endonucleolytic cleavage in ITS1 to separate SSU-rRNA from 5.8S rRNA and LSU-rRNA from tricistronic rRNA transcript (SSU-rRNA, 5.8S rRNA, LSU-rRNA)"/>
    <property type="evidence" value="ECO:0007669"/>
    <property type="project" value="TreeGrafter"/>
</dbReference>
<gene>
    <name evidence="5" type="ORF">METBISCDRAFT_23042</name>
</gene>
<feature type="region of interest" description="Disordered" evidence="3">
    <location>
        <begin position="365"/>
        <end position="412"/>
    </location>
</feature>
<dbReference type="EMBL" id="ML004453">
    <property type="protein sequence ID" value="RKP30708.1"/>
    <property type="molecule type" value="Genomic_DNA"/>
</dbReference>
<organism evidence="5 6">
    <name type="scientific">Metschnikowia bicuspidata</name>
    <dbReference type="NCBI Taxonomy" id="27322"/>
    <lineage>
        <taxon>Eukaryota</taxon>
        <taxon>Fungi</taxon>
        <taxon>Dikarya</taxon>
        <taxon>Ascomycota</taxon>
        <taxon>Saccharomycotina</taxon>
        <taxon>Pichiomycetes</taxon>
        <taxon>Metschnikowiaceae</taxon>
        <taxon>Metschnikowia</taxon>
    </lineage>
</organism>
<reference evidence="6" key="1">
    <citation type="journal article" date="2018" name="Nat. Microbiol.">
        <title>Leveraging single-cell genomics to expand the fungal tree of life.</title>
        <authorList>
            <person name="Ahrendt S.R."/>
            <person name="Quandt C.A."/>
            <person name="Ciobanu D."/>
            <person name="Clum A."/>
            <person name="Salamov A."/>
            <person name="Andreopoulos B."/>
            <person name="Cheng J.F."/>
            <person name="Woyke T."/>
            <person name="Pelin A."/>
            <person name="Henrissat B."/>
            <person name="Reynolds N.K."/>
            <person name="Benny G.L."/>
            <person name="Smith M.E."/>
            <person name="James T.Y."/>
            <person name="Grigoriev I.V."/>
        </authorList>
    </citation>
    <scope>NUCLEOTIDE SEQUENCE [LARGE SCALE GENOMIC DNA]</scope>
    <source>
        <strain evidence="6">Baker2002</strain>
    </source>
</reference>
<evidence type="ECO:0000256" key="1">
    <source>
        <dbReference type="ARBA" id="ARBA00007473"/>
    </source>
</evidence>
<dbReference type="GO" id="GO:0005730">
    <property type="term" value="C:nucleolus"/>
    <property type="evidence" value="ECO:0007669"/>
    <property type="project" value="TreeGrafter"/>
</dbReference>
<dbReference type="Pfam" id="PF12936">
    <property type="entry name" value="Kri1_C"/>
    <property type="match status" value="1"/>
</dbReference>
<evidence type="ECO:0000313" key="6">
    <source>
        <dbReference type="Proteomes" id="UP000268321"/>
    </source>
</evidence>
<dbReference type="PANTHER" id="PTHR14490:SF5">
    <property type="entry name" value="PROTEIN KRI1 HOMOLOG"/>
    <property type="match status" value="1"/>
</dbReference>
<feature type="compositionally biased region" description="Basic and acidic residues" evidence="3">
    <location>
        <begin position="10"/>
        <end position="19"/>
    </location>
</feature>
<comment type="similarity">
    <text evidence="1">Belongs to the KRI1 family.</text>
</comment>
<feature type="compositionally biased region" description="Basic and acidic residues" evidence="3">
    <location>
        <begin position="149"/>
        <end position="168"/>
    </location>
</feature>
<dbReference type="InterPro" id="IPR018034">
    <property type="entry name" value="Kri1"/>
</dbReference>
<feature type="region of interest" description="Disordered" evidence="3">
    <location>
        <begin position="492"/>
        <end position="548"/>
    </location>
</feature>
<dbReference type="Pfam" id="PF05178">
    <property type="entry name" value="Kri1"/>
    <property type="match status" value="1"/>
</dbReference>
<sequence>MARKKSAAKKAREAAEHARAVAGDFTEAKEPVATEPGVSSNSDTSEEEDEYGELLTENVEQLIQKVMGMLKSDPKKLLDPEVKFFDDTDAPVSKKSGDKPMYLKDYHRMNLLSGEYKNDSDNEYGTVDGEKPYLVTQKEERDQLLSDIKNAFKDGDDDDGFLKKKENPEPADAAPRLPDPNANTEEFLCSFLNNQAWIPKKDDKAIDLDAIDREDEQEFEDAVEDFERAYNFRYEDPNSAEIVSYARTQATLRRGKTNARKRVREKKHAIKEQEKLEIEQALQKKKVAKMNKVIDRLAKIKETVGDDVLDEVIERVFGDCLLKDDFDDSDWDGKMSEIFNEQYYDSEMVKPDCGSDDKFMVEFRESSDLGGDADKDDVGEDEGKSDSEEAEEKPRSKSKKEKLKEKKSAKKEKEFLKEKAQKIVEANATKIKEEVEEERGRLRTDEIKFKYREVSPESFGLTTRDIFLADDEQLNQYFSIKKFAPYKPKEQALKDKRKYTKHKQMKQWRYMTFKDTNGPKRQKGEKDDEIWIRVEDVPPKTKKQKTKK</sequence>
<feature type="region of interest" description="Disordered" evidence="3">
    <location>
        <begin position="149"/>
        <end position="184"/>
    </location>
</feature>
<feature type="compositionally biased region" description="Basic and acidic residues" evidence="3">
    <location>
        <begin position="522"/>
        <end position="539"/>
    </location>
</feature>
<feature type="coiled-coil region" evidence="2">
    <location>
        <begin position="256"/>
        <end position="291"/>
    </location>
</feature>
<feature type="region of interest" description="Disordered" evidence="3">
    <location>
        <begin position="115"/>
        <end position="135"/>
    </location>
</feature>